<organism evidence="1 2">
    <name type="scientific">Methanolobus vulcani</name>
    <dbReference type="NCBI Taxonomy" id="38026"/>
    <lineage>
        <taxon>Archaea</taxon>
        <taxon>Methanobacteriati</taxon>
        <taxon>Methanobacteriota</taxon>
        <taxon>Stenosarchaea group</taxon>
        <taxon>Methanomicrobia</taxon>
        <taxon>Methanosarcinales</taxon>
        <taxon>Methanosarcinaceae</taxon>
        <taxon>Methanolobus</taxon>
    </lineage>
</organism>
<name>A0A7Z8KLV0_9EURY</name>
<dbReference type="AlphaFoldDB" id="A0A7Z8KLV0"/>
<dbReference type="Proteomes" id="UP000319335">
    <property type="component" value="Unassembled WGS sequence"/>
</dbReference>
<comment type="caution">
    <text evidence="1">The sequence shown here is derived from an EMBL/GenBank/DDBJ whole genome shotgun (WGS) entry which is preliminary data.</text>
</comment>
<sequence>MIFKSAASFKWLYSREITKVKDLARVVQASYLWNEENNFKEKLVALRTGDSWNNNLRDTSRAASVLAMTGNVFSETGKWILEKQNDGSWNEDVYDSTYALAALADLGFFNPEGCRWLIDNYGEKWEHPGTTALIITALIKQGKLGNTDEYEEFIEEKARWIISRKEQNNSWKTPATSNLVIQSLMLAGHKDEVSESMKWILDQMNDKGSWGKDGGDVNTTSLSLITLHEYMNSQ</sequence>
<reference evidence="1 2" key="1">
    <citation type="submission" date="2019-06" db="EMBL/GenBank/DDBJ databases">
        <title>Draft genome sequence of Methanolobus vulcani B1d.</title>
        <authorList>
            <person name="Creighbaum A.J."/>
            <person name="Ticak T."/>
            <person name="Hariraju D."/>
            <person name="Arivett B.A."/>
            <person name="Ferguson D.J.Jr."/>
        </authorList>
    </citation>
    <scope>NUCLEOTIDE SEQUENCE [LARGE SCALE GENOMIC DNA]</scope>
    <source>
        <strain evidence="1 2">B1d</strain>
    </source>
</reference>
<dbReference type="CDD" id="cd00688">
    <property type="entry name" value="ISOPREN_C2_like"/>
    <property type="match status" value="1"/>
</dbReference>
<dbReference type="Gene3D" id="1.50.10.20">
    <property type="match status" value="1"/>
</dbReference>
<gene>
    <name evidence="1" type="ORF">FKV42_12065</name>
</gene>
<evidence type="ECO:0000313" key="1">
    <source>
        <dbReference type="EMBL" id="TQD23931.1"/>
    </source>
</evidence>
<keyword evidence="2" id="KW-1185">Reference proteome</keyword>
<accession>A0A7Z8KLV0</accession>
<dbReference type="InterPro" id="IPR008930">
    <property type="entry name" value="Terpenoid_cyclase/PrenylTrfase"/>
</dbReference>
<proteinExistence type="predicted"/>
<dbReference type="OrthoDB" id="120826at2157"/>
<dbReference type="RefSeq" id="WP_154810557.1">
    <property type="nucleotide sequence ID" value="NZ_VIAQ01000019.1"/>
</dbReference>
<evidence type="ECO:0000313" key="2">
    <source>
        <dbReference type="Proteomes" id="UP000319335"/>
    </source>
</evidence>
<dbReference type="EMBL" id="VIAQ01000019">
    <property type="protein sequence ID" value="TQD23931.1"/>
    <property type="molecule type" value="Genomic_DNA"/>
</dbReference>
<dbReference type="SUPFAM" id="SSF48239">
    <property type="entry name" value="Terpenoid cyclases/Protein prenyltransferases"/>
    <property type="match status" value="1"/>
</dbReference>
<protein>
    <submittedName>
        <fullName evidence="1">Terpene cyclase/mutase family protein</fullName>
    </submittedName>
</protein>